<evidence type="ECO:0000256" key="1">
    <source>
        <dbReference type="SAM" id="MobiDB-lite"/>
    </source>
</evidence>
<feature type="region of interest" description="Disordered" evidence="1">
    <location>
        <begin position="1"/>
        <end position="44"/>
    </location>
</feature>
<proteinExistence type="predicted"/>
<sequence length="44" mass="5307">MEKVRKEKHKNWSKNKHQKSQVYGQSEVSFHNKLLRNVAKSKQL</sequence>
<protein>
    <submittedName>
        <fullName evidence="2">YpzG family protein</fullName>
    </submittedName>
</protein>
<dbReference type="RefSeq" id="WP_241370357.1">
    <property type="nucleotide sequence ID" value="NZ_JAKZFC010000006.1"/>
</dbReference>
<evidence type="ECO:0000313" key="2">
    <source>
        <dbReference type="EMBL" id="MCH7323185.1"/>
    </source>
</evidence>
<dbReference type="EMBL" id="JAKZFC010000006">
    <property type="protein sequence ID" value="MCH7323185.1"/>
    <property type="molecule type" value="Genomic_DNA"/>
</dbReference>
<feature type="compositionally biased region" description="Polar residues" evidence="1">
    <location>
        <begin position="20"/>
        <end position="29"/>
    </location>
</feature>
<accession>A0ABS9UGY1</accession>
<dbReference type="Pfam" id="PF14139">
    <property type="entry name" value="YpzG"/>
    <property type="match status" value="1"/>
</dbReference>
<evidence type="ECO:0000313" key="3">
    <source>
        <dbReference type="Proteomes" id="UP001316087"/>
    </source>
</evidence>
<name>A0ABS9UGY1_9BACL</name>
<reference evidence="2 3" key="1">
    <citation type="submission" date="2022-03" db="EMBL/GenBank/DDBJ databases">
        <authorList>
            <person name="Jo J.-H."/>
            <person name="Im W.-T."/>
        </authorList>
    </citation>
    <scope>NUCLEOTIDE SEQUENCE [LARGE SCALE GENOMIC DNA]</scope>
    <source>
        <strain evidence="2 3">MA9</strain>
    </source>
</reference>
<gene>
    <name evidence="2" type="ORF">LZ480_15010</name>
</gene>
<feature type="compositionally biased region" description="Basic residues" evidence="1">
    <location>
        <begin position="1"/>
        <end position="19"/>
    </location>
</feature>
<organism evidence="2 3">
    <name type="scientific">Solibacillus palustris</name>
    <dbReference type="NCBI Taxonomy" id="2908203"/>
    <lineage>
        <taxon>Bacteria</taxon>
        <taxon>Bacillati</taxon>
        <taxon>Bacillota</taxon>
        <taxon>Bacilli</taxon>
        <taxon>Bacillales</taxon>
        <taxon>Caryophanaceae</taxon>
        <taxon>Solibacillus</taxon>
    </lineage>
</organism>
<dbReference type="InterPro" id="IPR025413">
    <property type="entry name" value="YpzG-like"/>
</dbReference>
<comment type="caution">
    <text evidence="2">The sequence shown here is derived from an EMBL/GenBank/DDBJ whole genome shotgun (WGS) entry which is preliminary data.</text>
</comment>
<keyword evidence="3" id="KW-1185">Reference proteome</keyword>
<dbReference type="Proteomes" id="UP001316087">
    <property type="component" value="Unassembled WGS sequence"/>
</dbReference>